<dbReference type="Proteomes" id="UP000652761">
    <property type="component" value="Unassembled WGS sequence"/>
</dbReference>
<gene>
    <name evidence="1" type="ORF">Taro_020986</name>
</gene>
<accession>A0A843VA43</accession>
<reference evidence="1" key="1">
    <citation type="submission" date="2017-07" db="EMBL/GenBank/DDBJ databases">
        <title>Taro Niue Genome Assembly and Annotation.</title>
        <authorList>
            <person name="Atibalentja N."/>
            <person name="Keating K."/>
            <person name="Fields C.J."/>
        </authorList>
    </citation>
    <scope>NUCLEOTIDE SEQUENCE</scope>
    <source>
        <strain evidence="1">Niue_2</strain>
        <tissue evidence="1">Leaf</tissue>
    </source>
</reference>
<dbReference type="AlphaFoldDB" id="A0A843VA43"/>
<evidence type="ECO:0000313" key="1">
    <source>
        <dbReference type="EMBL" id="MQL88419.1"/>
    </source>
</evidence>
<organism evidence="1 2">
    <name type="scientific">Colocasia esculenta</name>
    <name type="common">Wild taro</name>
    <name type="synonym">Arum esculentum</name>
    <dbReference type="NCBI Taxonomy" id="4460"/>
    <lineage>
        <taxon>Eukaryota</taxon>
        <taxon>Viridiplantae</taxon>
        <taxon>Streptophyta</taxon>
        <taxon>Embryophyta</taxon>
        <taxon>Tracheophyta</taxon>
        <taxon>Spermatophyta</taxon>
        <taxon>Magnoliopsida</taxon>
        <taxon>Liliopsida</taxon>
        <taxon>Araceae</taxon>
        <taxon>Aroideae</taxon>
        <taxon>Colocasieae</taxon>
        <taxon>Colocasia</taxon>
    </lineage>
</organism>
<proteinExistence type="predicted"/>
<name>A0A843VA43_COLES</name>
<keyword evidence="2" id="KW-1185">Reference proteome</keyword>
<comment type="caution">
    <text evidence="1">The sequence shown here is derived from an EMBL/GenBank/DDBJ whole genome shotgun (WGS) entry which is preliminary data.</text>
</comment>
<evidence type="ECO:0000313" key="2">
    <source>
        <dbReference type="Proteomes" id="UP000652761"/>
    </source>
</evidence>
<dbReference type="EMBL" id="NMUH01001055">
    <property type="protein sequence ID" value="MQL88419.1"/>
    <property type="molecule type" value="Genomic_DNA"/>
</dbReference>
<protein>
    <submittedName>
        <fullName evidence="1">Uncharacterized protein</fullName>
    </submittedName>
</protein>
<sequence length="78" mass="8486">MWIPSVGLPADVAIAERIATSEKVLPRSNATLSRPEWPPRYGSCHDPVPRRDKDLLVGTQQAASLRSLTEGDTFVAVS</sequence>